<accession>A0A644XE29</accession>
<dbReference type="InterPro" id="IPR040442">
    <property type="entry name" value="Pyrv_kinase-like_dom_sf"/>
</dbReference>
<proteinExistence type="predicted"/>
<dbReference type="PANTHER" id="PTHR42905">
    <property type="entry name" value="PHOSPHOENOLPYRUVATE CARBOXYLASE"/>
    <property type="match status" value="1"/>
</dbReference>
<gene>
    <name evidence="1" type="primary">prpB_4</name>
    <name evidence="1" type="ORF">SDC9_60388</name>
</gene>
<keyword evidence="1" id="KW-0456">Lyase</keyword>
<dbReference type="GO" id="GO:0046421">
    <property type="term" value="F:methylisocitrate lyase activity"/>
    <property type="evidence" value="ECO:0007669"/>
    <property type="project" value="UniProtKB-EC"/>
</dbReference>
<evidence type="ECO:0000313" key="1">
    <source>
        <dbReference type="EMBL" id="MPM14028.1"/>
    </source>
</evidence>
<name>A0A644XE29_9ZZZZ</name>
<organism evidence="1">
    <name type="scientific">bioreactor metagenome</name>
    <dbReference type="NCBI Taxonomy" id="1076179"/>
    <lineage>
        <taxon>unclassified sequences</taxon>
        <taxon>metagenomes</taxon>
        <taxon>ecological metagenomes</taxon>
    </lineage>
</organism>
<reference evidence="1" key="1">
    <citation type="submission" date="2019-08" db="EMBL/GenBank/DDBJ databases">
        <authorList>
            <person name="Kucharzyk K."/>
            <person name="Murdoch R.W."/>
            <person name="Higgins S."/>
            <person name="Loffler F."/>
        </authorList>
    </citation>
    <scope>NUCLEOTIDE SEQUENCE</scope>
</reference>
<comment type="caution">
    <text evidence="1">The sequence shown here is derived from an EMBL/GenBank/DDBJ whole genome shotgun (WGS) entry which is preliminary data.</text>
</comment>
<dbReference type="EC" id="4.1.3.30" evidence="1"/>
<dbReference type="InterPro" id="IPR039556">
    <property type="entry name" value="ICL/PEPM"/>
</dbReference>
<sequence length="316" mass="34995">MNKCKTTFRALLEKGQVLAPCVYDNISARAVELAGFQAAVLSGGALAYSMCGVPDMGLLNAEEVIWMTNRLTDYSPLPIIVDADNGYGDSPLNTYITAMRLAKSGAMAISIDDSTGTRGFERMIGEPGYVHSVVSKESFLSKIKAALEACKNTECMVIARSEAMLVPGLGLEEAIDRCVAARALGAEITMVIGLKTIEQAKTVAIRDKGWKMWPDIGVTNGKPDVSLEEIDKLNFKIVSMHYTEKGALYGMLYYGRKTREDQNTVFHDTHDFDGLLQPGEDYHVLFSFWKKWLPMEDEFNDLSDVLAKTYDIHYDL</sequence>
<protein>
    <submittedName>
        <fullName evidence="1">2-methylisocitrate lyase</fullName>
        <ecNumber evidence="1">4.1.3.30</ecNumber>
    </submittedName>
</protein>
<dbReference type="Pfam" id="PF13714">
    <property type="entry name" value="PEP_mutase"/>
    <property type="match status" value="1"/>
</dbReference>
<dbReference type="Gene3D" id="3.20.20.60">
    <property type="entry name" value="Phosphoenolpyruvate-binding domains"/>
    <property type="match status" value="1"/>
</dbReference>
<dbReference type="SUPFAM" id="SSF51621">
    <property type="entry name" value="Phosphoenolpyruvate/pyruvate domain"/>
    <property type="match status" value="1"/>
</dbReference>
<dbReference type="PANTHER" id="PTHR42905:SF5">
    <property type="entry name" value="CARBOXYVINYL-CARBOXYPHOSPHONATE PHOSPHORYLMUTASE, CHLOROPLASTIC"/>
    <property type="match status" value="1"/>
</dbReference>
<dbReference type="EMBL" id="VSSQ01002214">
    <property type="protein sequence ID" value="MPM14028.1"/>
    <property type="molecule type" value="Genomic_DNA"/>
</dbReference>
<dbReference type="InterPro" id="IPR015813">
    <property type="entry name" value="Pyrv/PenolPyrv_kinase-like_dom"/>
</dbReference>
<dbReference type="CDD" id="cd00377">
    <property type="entry name" value="ICL_PEPM"/>
    <property type="match status" value="1"/>
</dbReference>
<dbReference type="AlphaFoldDB" id="A0A644XE29"/>